<reference evidence="2 3" key="1">
    <citation type="journal article" date="2011" name="PLoS ONE">
        <title>Haloquadratum walsbyi: limited diversity in a global pond.</title>
        <authorList>
            <person name="Dyall-Smith M."/>
            <person name="Pfeiffer F."/>
            <person name="Klee K."/>
            <person name="Palm P."/>
            <person name="Gross K."/>
            <person name="Schuster S.C."/>
            <person name="Rampp M."/>
            <person name="Oesterhelt D."/>
        </authorList>
    </citation>
    <scope>NUCLEOTIDE SEQUENCE [LARGE SCALE GENOMIC DNA]</scope>
    <source>
        <strain evidence="3">DSM 16854 / JCM 12705 / C23</strain>
    </source>
</reference>
<dbReference type="KEGG" id="hwc:Hqrw_3740"/>
<feature type="domain" description="DUF7837" evidence="1">
    <location>
        <begin position="5"/>
        <end position="49"/>
    </location>
</feature>
<evidence type="ECO:0000313" key="3">
    <source>
        <dbReference type="Proteomes" id="UP000007954"/>
    </source>
</evidence>
<evidence type="ECO:0000313" key="2">
    <source>
        <dbReference type="EMBL" id="CCC41478.1"/>
    </source>
</evidence>
<organism evidence="2 3">
    <name type="scientific">Haloquadratum walsbyi (strain DSM 16854 / JCM 12705 / C23)</name>
    <dbReference type="NCBI Taxonomy" id="768065"/>
    <lineage>
        <taxon>Archaea</taxon>
        <taxon>Methanobacteriati</taxon>
        <taxon>Methanobacteriota</taxon>
        <taxon>Stenosarchaea group</taxon>
        <taxon>Halobacteria</taxon>
        <taxon>Halobacteriales</taxon>
        <taxon>Haloferacaceae</taxon>
        <taxon>Haloquadratum</taxon>
    </lineage>
</organism>
<sequence>MSNTSSTLGSCPFCDSVIPARAALLEYEVAGEQRLFAECDECDEPVQPQ</sequence>
<gene>
    <name evidence="2" type="ordered locus">Hqrw_3740</name>
</gene>
<dbReference type="Proteomes" id="UP000007954">
    <property type="component" value="Chromosome"/>
</dbReference>
<dbReference type="Pfam" id="PF25207">
    <property type="entry name" value="DUF7837"/>
    <property type="match status" value="1"/>
</dbReference>
<dbReference type="EMBL" id="FR746099">
    <property type="protein sequence ID" value="CCC41478.1"/>
    <property type="molecule type" value="Genomic_DNA"/>
</dbReference>
<dbReference type="InterPro" id="IPR057159">
    <property type="entry name" value="DUF7837"/>
</dbReference>
<evidence type="ECO:0000259" key="1">
    <source>
        <dbReference type="Pfam" id="PF25207"/>
    </source>
</evidence>
<dbReference type="AlphaFoldDB" id="G0LN08"/>
<protein>
    <submittedName>
        <fullName evidence="2">Small CPxCG-related zinc finger protein</fullName>
    </submittedName>
</protein>
<name>G0LN08_HALWC</name>
<dbReference type="HOGENOM" id="CLU_206264_0_0_2"/>
<proteinExistence type="predicted"/>
<accession>G0LN08</accession>